<keyword evidence="3" id="KW-1133">Transmembrane helix</keyword>
<dbReference type="EMBL" id="CAKJTG010000012">
    <property type="protein sequence ID" value="CAG9608772.1"/>
    <property type="molecule type" value="Genomic_DNA"/>
</dbReference>
<keyword evidence="3" id="KW-0472">Membrane</keyword>
<evidence type="ECO:0008006" key="6">
    <source>
        <dbReference type="Google" id="ProtNLM"/>
    </source>
</evidence>
<dbReference type="Proteomes" id="UP000789845">
    <property type="component" value="Unassembled WGS sequence"/>
</dbReference>
<reference evidence="4" key="1">
    <citation type="submission" date="2021-10" db="EMBL/GenBank/DDBJ databases">
        <authorList>
            <person name="Criscuolo A."/>
        </authorList>
    </citation>
    <scope>NUCLEOTIDE SEQUENCE</scope>
    <source>
        <strain evidence="4">CIP111885</strain>
    </source>
</reference>
<keyword evidence="1" id="KW-0175">Coiled coil</keyword>
<evidence type="ECO:0000313" key="4">
    <source>
        <dbReference type="EMBL" id="CAG9608772.1"/>
    </source>
</evidence>
<protein>
    <recommendedName>
        <fullName evidence="6">Translation initiation factor 2</fullName>
    </recommendedName>
</protein>
<keyword evidence="5" id="KW-1185">Reference proteome</keyword>
<dbReference type="AlphaFoldDB" id="A0A9C7LB44"/>
<evidence type="ECO:0000256" key="2">
    <source>
        <dbReference type="SAM" id="MobiDB-lite"/>
    </source>
</evidence>
<accession>A0A9C7LB44</accession>
<feature type="region of interest" description="Disordered" evidence="2">
    <location>
        <begin position="1"/>
        <end position="21"/>
    </location>
</feature>
<name>A0A9C7LB44_9BACI</name>
<evidence type="ECO:0000256" key="1">
    <source>
        <dbReference type="SAM" id="Coils"/>
    </source>
</evidence>
<comment type="caution">
    <text evidence="4">The sequence shown here is derived from an EMBL/GenBank/DDBJ whole genome shotgun (WGS) entry which is preliminary data.</text>
</comment>
<evidence type="ECO:0000313" key="5">
    <source>
        <dbReference type="Proteomes" id="UP000789845"/>
    </source>
</evidence>
<feature type="compositionally biased region" description="Basic and acidic residues" evidence="2">
    <location>
        <begin position="10"/>
        <end position="21"/>
    </location>
</feature>
<dbReference type="RefSeq" id="WP_230497013.1">
    <property type="nucleotide sequence ID" value="NZ_CAKJTG010000012.1"/>
</dbReference>
<evidence type="ECO:0000256" key="3">
    <source>
        <dbReference type="SAM" id="Phobius"/>
    </source>
</evidence>
<proteinExistence type="predicted"/>
<sequence length="93" mass="10571">MPLSGNLFSKQEENTENRRPTFGERLAFVATVISMIGDMLATVSAGILIEEGIEEEKKTNQEKQDQEQLLTKMQNQIDSLQREITIMKKNNLS</sequence>
<gene>
    <name evidence="4" type="ORF">NEOCIP111885_02489</name>
</gene>
<feature type="transmembrane region" description="Helical" evidence="3">
    <location>
        <begin position="26"/>
        <end position="49"/>
    </location>
</feature>
<feature type="coiled-coil region" evidence="1">
    <location>
        <begin position="56"/>
        <end position="90"/>
    </location>
</feature>
<keyword evidence="3" id="KW-0812">Transmembrane</keyword>
<organism evidence="4 5">
    <name type="scientific">Pseudoneobacillus rhizosphaerae</name>
    <dbReference type="NCBI Taxonomy" id="2880968"/>
    <lineage>
        <taxon>Bacteria</taxon>
        <taxon>Bacillati</taxon>
        <taxon>Bacillota</taxon>
        <taxon>Bacilli</taxon>
        <taxon>Bacillales</taxon>
        <taxon>Bacillaceae</taxon>
        <taxon>Pseudoneobacillus</taxon>
    </lineage>
</organism>